<evidence type="ECO:0000313" key="13">
    <source>
        <dbReference type="EMBL" id="KAF1725620.1"/>
    </source>
</evidence>
<feature type="transmembrane region" description="Helical" evidence="12">
    <location>
        <begin position="71"/>
        <end position="93"/>
    </location>
</feature>
<reference evidence="13 14" key="1">
    <citation type="submission" date="2017-10" db="EMBL/GenBank/DDBJ databases">
        <title>Whole genome sequencing of members of genus Pseudoxanthomonas.</title>
        <authorList>
            <person name="Kumar S."/>
            <person name="Bansal K."/>
            <person name="Kaur A."/>
            <person name="Patil P."/>
            <person name="Sharma S."/>
            <person name="Patil P.B."/>
        </authorList>
    </citation>
    <scope>NUCLEOTIDE SEQUENCE [LARGE SCALE GENOMIC DNA]</scope>
    <source>
        <strain evidence="13 14">DSM 17109</strain>
    </source>
</reference>
<keyword evidence="5 12" id="KW-1133">Transmembrane helix</keyword>
<comment type="caution">
    <text evidence="13">The sequence shown here is derived from an EMBL/GenBank/DDBJ whole genome shotgun (WGS) entry which is preliminary data.</text>
</comment>
<evidence type="ECO:0000256" key="9">
    <source>
        <dbReference type="ARBA" id="ARBA00023303"/>
    </source>
</evidence>
<evidence type="ECO:0000256" key="2">
    <source>
        <dbReference type="ARBA" id="ARBA00022475"/>
    </source>
</evidence>
<keyword evidence="2 12" id="KW-1003">Cell membrane</keyword>
<accession>A0ABQ6ZI51</accession>
<evidence type="ECO:0000256" key="8">
    <source>
        <dbReference type="ARBA" id="ARBA00023136"/>
    </source>
</evidence>
<keyword evidence="14" id="KW-1185">Reference proteome</keyword>
<dbReference type="HAMAP" id="MF_00454">
    <property type="entry name" value="FluC"/>
    <property type="match status" value="1"/>
</dbReference>
<feature type="transmembrane region" description="Helical" evidence="12">
    <location>
        <begin position="12"/>
        <end position="34"/>
    </location>
</feature>
<keyword evidence="4 12" id="KW-0812">Transmembrane</keyword>
<comment type="similarity">
    <text evidence="10 12">Belongs to the fluoride channel Fluc/FEX (TC 1.A.43) family.</text>
</comment>
<evidence type="ECO:0000256" key="10">
    <source>
        <dbReference type="ARBA" id="ARBA00035120"/>
    </source>
</evidence>
<feature type="binding site" evidence="12">
    <location>
        <position position="86"/>
    </location>
    <ligand>
        <name>Na(+)</name>
        <dbReference type="ChEBI" id="CHEBI:29101"/>
        <note>structural</note>
    </ligand>
</feature>
<keyword evidence="8 12" id="KW-0472">Membrane</keyword>
<comment type="subcellular location">
    <subcellularLocation>
        <location evidence="1 12">Cell membrane</location>
        <topology evidence="1 12">Multi-pass membrane protein</topology>
    </subcellularLocation>
</comment>
<keyword evidence="6 12" id="KW-0915">Sodium</keyword>
<evidence type="ECO:0000256" key="1">
    <source>
        <dbReference type="ARBA" id="ARBA00004651"/>
    </source>
</evidence>
<comment type="function">
    <text evidence="12">Fluoride-specific ion channel. Important for reducing fluoride concentration in the cell, thus reducing its toxicity.</text>
</comment>
<dbReference type="Proteomes" id="UP000781710">
    <property type="component" value="Unassembled WGS sequence"/>
</dbReference>
<keyword evidence="12" id="KW-0813">Transport</keyword>
<dbReference type="Pfam" id="PF02537">
    <property type="entry name" value="CRCB"/>
    <property type="match status" value="1"/>
</dbReference>
<organism evidence="13 14">
    <name type="scientific">Pseudoxanthomonas japonensis</name>
    <dbReference type="NCBI Taxonomy" id="69284"/>
    <lineage>
        <taxon>Bacteria</taxon>
        <taxon>Pseudomonadati</taxon>
        <taxon>Pseudomonadota</taxon>
        <taxon>Gammaproteobacteria</taxon>
        <taxon>Lysobacterales</taxon>
        <taxon>Lysobacteraceae</taxon>
        <taxon>Pseudoxanthomonas</taxon>
    </lineage>
</organism>
<evidence type="ECO:0000256" key="3">
    <source>
        <dbReference type="ARBA" id="ARBA00022519"/>
    </source>
</evidence>
<dbReference type="EMBL" id="PDWW01000008">
    <property type="protein sequence ID" value="KAF1725620.1"/>
    <property type="molecule type" value="Genomic_DNA"/>
</dbReference>
<sequence length="137" mass="14812">MPVQTWTWWQQLMLVMAGGALGAAARFWLGGLLLRQLGSGFPWGTFAVNMIGSFAVGFLALWLEGRGPSALYWRAFLIVGVLGALTTYSALMLECLMLARSERQVAALGYLAVTLVLGLLLVWLGARTAGAIRPPAW</sequence>
<keyword evidence="12" id="KW-0479">Metal-binding</keyword>
<dbReference type="PANTHER" id="PTHR28259:SF1">
    <property type="entry name" value="FLUORIDE EXPORT PROTEIN 1-RELATED"/>
    <property type="match status" value="1"/>
</dbReference>
<evidence type="ECO:0000256" key="7">
    <source>
        <dbReference type="ARBA" id="ARBA00023065"/>
    </source>
</evidence>
<feature type="transmembrane region" description="Helical" evidence="12">
    <location>
        <begin position="46"/>
        <end position="65"/>
    </location>
</feature>
<evidence type="ECO:0000313" key="14">
    <source>
        <dbReference type="Proteomes" id="UP000781710"/>
    </source>
</evidence>
<dbReference type="PANTHER" id="PTHR28259">
    <property type="entry name" value="FLUORIDE EXPORT PROTEIN 1-RELATED"/>
    <property type="match status" value="1"/>
</dbReference>
<evidence type="ECO:0000256" key="6">
    <source>
        <dbReference type="ARBA" id="ARBA00023053"/>
    </source>
</evidence>
<dbReference type="InterPro" id="IPR003691">
    <property type="entry name" value="FluC"/>
</dbReference>
<evidence type="ECO:0000256" key="11">
    <source>
        <dbReference type="ARBA" id="ARBA00035585"/>
    </source>
</evidence>
<keyword evidence="9 12" id="KW-0407">Ion channel</keyword>
<comment type="catalytic activity">
    <reaction evidence="11">
        <text>fluoride(in) = fluoride(out)</text>
        <dbReference type="Rhea" id="RHEA:76159"/>
        <dbReference type="ChEBI" id="CHEBI:17051"/>
    </reaction>
    <physiologicalReaction direction="left-to-right" evidence="11">
        <dbReference type="Rhea" id="RHEA:76160"/>
    </physiologicalReaction>
</comment>
<name>A0ABQ6ZI51_9GAMM</name>
<evidence type="ECO:0000256" key="4">
    <source>
        <dbReference type="ARBA" id="ARBA00022692"/>
    </source>
</evidence>
<keyword evidence="7 12" id="KW-0406">Ion transport</keyword>
<comment type="activity regulation">
    <text evidence="12">Na(+) is not transported, but it plays an essential structural role and its presence is essential for fluoride channel function.</text>
</comment>
<evidence type="ECO:0000256" key="5">
    <source>
        <dbReference type="ARBA" id="ARBA00022989"/>
    </source>
</evidence>
<proteinExistence type="inferred from homology"/>
<protein>
    <recommendedName>
        <fullName evidence="12">Fluoride-specific ion channel FluC</fullName>
    </recommendedName>
</protein>
<keyword evidence="3" id="KW-0997">Cell inner membrane</keyword>
<dbReference type="NCBIfam" id="NF010814">
    <property type="entry name" value="PRK14218.1"/>
    <property type="match status" value="1"/>
</dbReference>
<evidence type="ECO:0000256" key="12">
    <source>
        <dbReference type="HAMAP-Rule" id="MF_00454"/>
    </source>
</evidence>
<feature type="transmembrane region" description="Helical" evidence="12">
    <location>
        <begin position="105"/>
        <end position="126"/>
    </location>
</feature>
<gene>
    <name evidence="12" type="primary">fluC</name>
    <name evidence="12" type="synonym">crcB</name>
    <name evidence="13" type="ORF">CSC78_07770</name>
</gene>
<feature type="binding site" evidence="12">
    <location>
        <position position="83"/>
    </location>
    <ligand>
        <name>Na(+)</name>
        <dbReference type="ChEBI" id="CHEBI:29101"/>
        <note>structural</note>
    </ligand>
</feature>